<dbReference type="PANTHER" id="PTHR35984">
    <property type="entry name" value="PERIPLASMIC SERINE PROTEASE"/>
    <property type="match status" value="1"/>
</dbReference>
<organism evidence="2 3">
    <name type="scientific">Thermanaerothrix solaris</name>
    <dbReference type="NCBI Taxonomy" id="3058434"/>
    <lineage>
        <taxon>Bacteria</taxon>
        <taxon>Bacillati</taxon>
        <taxon>Chloroflexota</taxon>
        <taxon>Anaerolineae</taxon>
        <taxon>Anaerolineales</taxon>
        <taxon>Anaerolineaceae</taxon>
        <taxon>Thermanaerothrix</taxon>
    </lineage>
</organism>
<dbReference type="SUPFAM" id="SSF52096">
    <property type="entry name" value="ClpP/crotonase"/>
    <property type="match status" value="1"/>
</dbReference>
<dbReference type="GO" id="GO:0006508">
    <property type="term" value="P:proteolysis"/>
    <property type="evidence" value="ECO:0007669"/>
    <property type="project" value="UniProtKB-KW"/>
</dbReference>
<feature type="region of interest" description="Disordered" evidence="1">
    <location>
        <begin position="267"/>
        <end position="286"/>
    </location>
</feature>
<proteinExistence type="predicted"/>
<name>A0ABU3NQ80_9CHLR</name>
<keyword evidence="3" id="KW-1185">Reference proteome</keyword>
<reference evidence="2 3" key="1">
    <citation type="submission" date="2023-07" db="EMBL/GenBank/DDBJ databases">
        <title>Novel species of Thermanaerothrix with wide hydrolytic capabilities.</title>
        <authorList>
            <person name="Zayulina K.S."/>
            <person name="Podosokorskaya O.A."/>
            <person name="Elcheninov A.G."/>
        </authorList>
    </citation>
    <scope>NUCLEOTIDE SEQUENCE [LARGE SCALE GENOMIC DNA]</scope>
    <source>
        <strain evidence="2 3">4228-RoL</strain>
    </source>
</reference>
<evidence type="ECO:0000256" key="1">
    <source>
        <dbReference type="SAM" id="MobiDB-lite"/>
    </source>
</evidence>
<dbReference type="NCBIfam" id="NF047768">
    <property type="entry name" value="Clp_like_SDH"/>
    <property type="match status" value="1"/>
</dbReference>
<sequence>MDLLNLFWLFLIVSSIAPLFRQKIIETHRLQLMRKIEEKRGSRVIALIHRQESMSFLGFPLARYIDIDDSEQVLRAIKMTDDNVPIDLILHTPGGLVLAAEQIANALSKHPAKVTVFVPHYAMSGGTLLALAADEIVMDENAVLGPVDPQLGNYPAASILKVLETKDRNQIDDQTLILADISQKAIQQVKATVKRIACCHYPPEVAERLAEELATGRWTHDYPITVEEARELGLNVSTEMPPEIYQLMNLYPQTLQRRPSVEYIPMPYPARPSVPGRAPQQGNHQG</sequence>
<gene>
    <name evidence="2" type="ORF">QYE77_06915</name>
</gene>
<dbReference type="GO" id="GO:0008233">
    <property type="term" value="F:peptidase activity"/>
    <property type="evidence" value="ECO:0007669"/>
    <property type="project" value="UniProtKB-KW"/>
</dbReference>
<dbReference type="Pfam" id="PF01972">
    <property type="entry name" value="SDH_protease"/>
    <property type="match status" value="1"/>
</dbReference>
<dbReference type="InterPro" id="IPR002825">
    <property type="entry name" value="Pept_S49_ser-pept_pro"/>
</dbReference>
<evidence type="ECO:0000313" key="2">
    <source>
        <dbReference type="EMBL" id="MDT8897996.1"/>
    </source>
</evidence>
<dbReference type="Gene3D" id="3.90.226.10">
    <property type="entry name" value="2-enoyl-CoA Hydratase, Chain A, domain 1"/>
    <property type="match status" value="1"/>
</dbReference>
<dbReference type="Proteomes" id="UP001254165">
    <property type="component" value="Unassembled WGS sequence"/>
</dbReference>
<evidence type="ECO:0000313" key="3">
    <source>
        <dbReference type="Proteomes" id="UP001254165"/>
    </source>
</evidence>
<keyword evidence="2" id="KW-0645">Protease</keyword>
<protein>
    <submittedName>
        <fullName evidence="2">ATP-dependent Clp protease proteolytic subunit</fullName>
    </submittedName>
</protein>
<dbReference type="EMBL" id="JAUHMF010000001">
    <property type="protein sequence ID" value="MDT8897996.1"/>
    <property type="molecule type" value="Genomic_DNA"/>
</dbReference>
<comment type="caution">
    <text evidence="2">The sequence shown here is derived from an EMBL/GenBank/DDBJ whole genome shotgun (WGS) entry which is preliminary data.</text>
</comment>
<dbReference type="InterPro" id="IPR029045">
    <property type="entry name" value="ClpP/crotonase-like_dom_sf"/>
</dbReference>
<dbReference type="PANTHER" id="PTHR35984:SF1">
    <property type="entry name" value="PERIPLASMIC SERINE PROTEASE"/>
    <property type="match status" value="1"/>
</dbReference>
<accession>A0ABU3NQ80</accession>
<dbReference type="RefSeq" id="WP_315624643.1">
    <property type="nucleotide sequence ID" value="NZ_JAUHMF010000001.1"/>
</dbReference>
<keyword evidence="2" id="KW-0378">Hydrolase</keyword>